<dbReference type="GO" id="GO:0009236">
    <property type="term" value="P:cobalamin biosynthetic process"/>
    <property type="evidence" value="ECO:0007669"/>
    <property type="project" value="InterPro"/>
</dbReference>
<dbReference type="RefSeq" id="WP_072937852.1">
    <property type="nucleotide sequence ID" value="NZ_CP070609.1"/>
</dbReference>
<dbReference type="InterPro" id="IPR002750">
    <property type="entry name" value="CobE/GbiG_C"/>
</dbReference>
<dbReference type="OrthoDB" id="5198016at2"/>
<organism evidence="2 3">
    <name type="scientific">Rhodococcus koreensis</name>
    <dbReference type="NCBI Taxonomy" id="99653"/>
    <lineage>
        <taxon>Bacteria</taxon>
        <taxon>Bacillati</taxon>
        <taxon>Actinomycetota</taxon>
        <taxon>Actinomycetes</taxon>
        <taxon>Mycobacteriales</taxon>
        <taxon>Nocardiaceae</taxon>
        <taxon>Rhodococcus</taxon>
    </lineage>
</organism>
<dbReference type="InterPro" id="IPR036518">
    <property type="entry name" value="CobE/GbiG_C_sf"/>
</dbReference>
<name>A0A1H4NGH9_9NOCA</name>
<accession>A0A1H4NGH9</accession>
<dbReference type="EMBL" id="FNSV01000005">
    <property type="protein sequence ID" value="SEB94015.1"/>
    <property type="molecule type" value="Genomic_DNA"/>
</dbReference>
<proteinExistence type="predicted"/>
<keyword evidence="3" id="KW-1185">Reference proteome</keyword>
<evidence type="ECO:0000313" key="3">
    <source>
        <dbReference type="Proteomes" id="UP000183561"/>
    </source>
</evidence>
<dbReference type="GO" id="GO:0016787">
    <property type="term" value="F:hydrolase activity"/>
    <property type="evidence" value="ECO:0007669"/>
    <property type="project" value="UniProtKB-KW"/>
</dbReference>
<dbReference type="Proteomes" id="UP000183561">
    <property type="component" value="Unassembled WGS sequence"/>
</dbReference>
<evidence type="ECO:0000313" key="2">
    <source>
        <dbReference type="EMBL" id="SEB94015.1"/>
    </source>
</evidence>
<dbReference type="InterPro" id="IPR052553">
    <property type="entry name" value="CbiG_hydrolase"/>
</dbReference>
<dbReference type="Pfam" id="PF01890">
    <property type="entry name" value="CbiG_C"/>
    <property type="match status" value="1"/>
</dbReference>
<dbReference type="SUPFAM" id="SSF159664">
    <property type="entry name" value="CobE/GbiG C-terminal domain-like"/>
    <property type="match status" value="1"/>
</dbReference>
<dbReference type="Gene3D" id="3.30.420.180">
    <property type="entry name" value="CobE/GbiG C-terminal domain"/>
    <property type="match status" value="1"/>
</dbReference>
<protein>
    <submittedName>
        <fullName evidence="2">Cobalt-precorrin 5A hydrolase</fullName>
    </submittedName>
</protein>
<gene>
    <name evidence="2" type="ORF">SAMN04490239_2264</name>
</gene>
<feature type="domain" description="CobE/GbiG C-terminal" evidence="1">
    <location>
        <begin position="4"/>
        <end position="122"/>
    </location>
</feature>
<sequence length="126" mass="12233">MGDLCVGVGFRAAAGSADILAAVRHVLTSAGPDSDGTLDCLCTLDRKSVDPAVRDAAAALGVPVRGFAAAELAAVEVANPSDRVHSATGSPSVAEAAAVLGAGGGPLIVTKWSANGVVVAAARKVS</sequence>
<dbReference type="AlphaFoldDB" id="A0A1H4NGH9"/>
<dbReference type="PANTHER" id="PTHR37477">
    <property type="entry name" value="COBALT-PRECORRIN-5A HYDROLASE"/>
    <property type="match status" value="1"/>
</dbReference>
<evidence type="ECO:0000259" key="1">
    <source>
        <dbReference type="Pfam" id="PF01890"/>
    </source>
</evidence>
<dbReference type="PANTHER" id="PTHR37477:SF1">
    <property type="entry name" value="COBALT-PRECORRIN-5A HYDROLASE"/>
    <property type="match status" value="1"/>
</dbReference>
<reference evidence="3" key="1">
    <citation type="submission" date="2016-10" db="EMBL/GenBank/DDBJ databases">
        <authorList>
            <person name="Varghese N."/>
            <person name="Submissions S."/>
        </authorList>
    </citation>
    <scope>NUCLEOTIDE SEQUENCE [LARGE SCALE GENOMIC DNA]</scope>
    <source>
        <strain evidence="3">DSM 44498</strain>
    </source>
</reference>
<keyword evidence="2" id="KW-0378">Hydrolase</keyword>